<proteinExistence type="predicted"/>
<dbReference type="Proteomes" id="UP000186323">
    <property type="component" value="Chromosome I"/>
</dbReference>
<accession>A0A1K1LJJ1</accession>
<sequence length="69" mass="7304">MCVRRYGPDGRKAYRNARRVQSLCCLRHGGKERPGARGHPCGKMSRCGHQRTGGAGARAVAGRGPGDAA</sequence>
<dbReference type="EMBL" id="LT630450">
    <property type="protein sequence ID" value="SFV73646.1"/>
    <property type="molecule type" value="Genomic_DNA"/>
</dbReference>
<protein>
    <submittedName>
        <fullName evidence="2">Uncharacterized protein</fullName>
    </submittedName>
</protein>
<feature type="region of interest" description="Disordered" evidence="1">
    <location>
        <begin position="29"/>
        <end position="69"/>
    </location>
</feature>
<organism evidence="2 3">
    <name type="scientific">Desulfovibrio piger</name>
    <dbReference type="NCBI Taxonomy" id="901"/>
    <lineage>
        <taxon>Bacteria</taxon>
        <taxon>Pseudomonadati</taxon>
        <taxon>Thermodesulfobacteriota</taxon>
        <taxon>Desulfovibrionia</taxon>
        <taxon>Desulfovibrionales</taxon>
        <taxon>Desulfovibrionaceae</taxon>
        <taxon>Desulfovibrio</taxon>
    </lineage>
</organism>
<reference evidence="3" key="1">
    <citation type="submission" date="2016-10" db="EMBL/GenBank/DDBJ databases">
        <authorList>
            <person name="Wegmann U."/>
        </authorList>
    </citation>
    <scope>NUCLEOTIDE SEQUENCE [LARGE SCALE GENOMIC DNA]</scope>
</reference>
<dbReference type="KEGG" id="dpg:DESPIGER_1816"/>
<evidence type="ECO:0000256" key="1">
    <source>
        <dbReference type="SAM" id="MobiDB-lite"/>
    </source>
</evidence>
<gene>
    <name evidence="2" type="ORF">DESPIGER_1816</name>
</gene>
<evidence type="ECO:0000313" key="2">
    <source>
        <dbReference type="EMBL" id="SFV73646.1"/>
    </source>
</evidence>
<feature type="compositionally biased region" description="Low complexity" evidence="1">
    <location>
        <begin position="57"/>
        <end position="69"/>
    </location>
</feature>
<name>A0A1K1LJJ1_9BACT</name>
<evidence type="ECO:0000313" key="3">
    <source>
        <dbReference type="Proteomes" id="UP000186323"/>
    </source>
</evidence>
<keyword evidence="3" id="KW-1185">Reference proteome</keyword>
<dbReference type="AlphaFoldDB" id="A0A1K1LJJ1"/>